<name>A0A814W8M4_ADIRI</name>
<dbReference type="Proteomes" id="UP000663852">
    <property type="component" value="Unassembled WGS sequence"/>
</dbReference>
<protein>
    <submittedName>
        <fullName evidence="4">Uncharacterized protein</fullName>
    </submittedName>
</protein>
<sequence length="358" mass="41385">MQTIFIEEKLRHEQIVSLCEMIDTSVCTSLEFRRCSILETDFDQLMKSLSQKNRTIVSLIFNIQMINEQSRFQKFIQMLRNCSNLINLRIHGNDITDEMFSQLYRILYEYCPKLTLLDIGDNKLTNKSIVNICSLIVPNEKRSGLEELILSASQSITNAGWTELFFSISYNSRIRRLALDYNVIDDTIATMLSMIVASNQTLTHLDLESCQLSEYAGKLFLSLLTKYPVRLEELCLEKNASLSDSTRTLINECLSLKSRRNSLENEPSHRRSSSPDEIIREKPQPVKLKKKKSSLKEPSKVLVKEEIKSVGFNNTKRADKPSESKKRQENEEEDIEELLPIETQPFGTVGHQLYWNRV</sequence>
<evidence type="ECO:0000256" key="1">
    <source>
        <dbReference type="ARBA" id="ARBA00022737"/>
    </source>
</evidence>
<dbReference type="EMBL" id="CAJNOR010001780">
    <property type="protein sequence ID" value="CAF1198017.1"/>
    <property type="molecule type" value="Genomic_DNA"/>
</dbReference>
<dbReference type="InterPro" id="IPR001611">
    <property type="entry name" value="Leu-rich_rpt"/>
</dbReference>
<dbReference type="PANTHER" id="PTHR24111:SF3">
    <property type="entry name" value="LEUCINE-RICH REPEAT-CONTAINING PROTEIN 73"/>
    <property type="match status" value="1"/>
</dbReference>
<evidence type="ECO:0000256" key="2">
    <source>
        <dbReference type="SAM" id="MobiDB-lite"/>
    </source>
</evidence>
<evidence type="ECO:0000313" key="5">
    <source>
        <dbReference type="Proteomes" id="UP000663828"/>
    </source>
</evidence>
<keyword evidence="1" id="KW-0677">Repeat</keyword>
<feature type="region of interest" description="Disordered" evidence="2">
    <location>
        <begin position="312"/>
        <end position="339"/>
    </location>
</feature>
<dbReference type="OrthoDB" id="120976at2759"/>
<evidence type="ECO:0000313" key="3">
    <source>
        <dbReference type="EMBL" id="CAF0902094.1"/>
    </source>
</evidence>
<dbReference type="InterPro" id="IPR032675">
    <property type="entry name" value="LRR_dom_sf"/>
</dbReference>
<dbReference type="Gene3D" id="3.80.10.10">
    <property type="entry name" value="Ribonuclease Inhibitor"/>
    <property type="match status" value="2"/>
</dbReference>
<dbReference type="PANTHER" id="PTHR24111">
    <property type="entry name" value="LEUCINE-RICH REPEAT-CONTAINING PROTEIN 34"/>
    <property type="match status" value="1"/>
</dbReference>
<dbReference type="EMBL" id="CAJNOJ010000033">
    <property type="protein sequence ID" value="CAF0902094.1"/>
    <property type="molecule type" value="Genomic_DNA"/>
</dbReference>
<dbReference type="InterPro" id="IPR052201">
    <property type="entry name" value="LRR-containing_regulator"/>
</dbReference>
<keyword evidence="5" id="KW-1185">Reference proteome</keyword>
<accession>A0A814W8M4</accession>
<dbReference type="Pfam" id="PF13516">
    <property type="entry name" value="LRR_6"/>
    <property type="match status" value="2"/>
</dbReference>
<dbReference type="AlphaFoldDB" id="A0A814W8M4"/>
<evidence type="ECO:0000313" key="4">
    <source>
        <dbReference type="EMBL" id="CAF1198017.1"/>
    </source>
</evidence>
<feature type="compositionally biased region" description="Acidic residues" evidence="2">
    <location>
        <begin position="330"/>
        <end position="339"/>
    </location>
</feature>
<feature type="compositionally biased region" description="Basic and acidic residues" evidence="2">
    <location>
        <begin position="316"/>
        <end position="329"/>
    </location>
</feature>
<gene>
    <name evidence="3" type="ORF">EDS130_LOCUS9833</name>
    <name evidence="4" type="ORF">XAT740_LOCUS23507</name>
</gene>
<proteinExistence type="predicted"/>
<dbReference type="SUPFAM" id="SSF52047">
    <property type="entry name" value="RNI-like"/>
    <property type="match status" value="1"/>
</dbReference>
<comment type="caution">
    <text evidence="4">The sequence shown here is derived from an EMBL/GenBank/DDBJ whole genome shotgun (WGS) entry which is preliminary data.</text>
</comment>
<organism evidence="4 5">
    <name type="scientific">Adineta ricciae</name>
    <name type="common">Rotifer</name>
    <dbReference type="NCBI Taxonomy" id="249248"/>
    <lineage>
        <taxon>Eukaryota</taxon>
        <taxon>Metazoa</taxon>
        <taxon>Spiralia</taxon>
        <taxon>Gnathifera</taxon>
        <taxon>Rotifera</taxon>
        <taxon>Eurotatoria</taxon>
        <taxon>Bdelloidea</taxon>
        <taxon>Adinetida</taxon>
        <taxon>Adinetidae</taxon>
        <taxon>Adineta</taxon>
    </lineage>
</organism>
<reference evidence="4" key="1">
    <citation type="submission" date="2021-02" db="EMBL/GenBank/DDBJ databases">
        <authorList>
            <person name="Nowell W R."/>
        </authorList>
    </citation>
    <scope>NUCLEOTIDE SEQUENCE</scope>
</reference>
<dbReference type="Proteomes" id="UP000663828">
    <property type="component" value="Unassembled WGS sequence"/>
</dbReference>